<dbReference type="EMBL" id="CP029803">
    <property type="protein sequence ID" value="AWT60291.1"/>
    <property type="molecule type" value="Genomic_DNA"/>
</dbReference>
<name>A0A2Z4ADW7_9BACT</name>
<dbReference type="KEGG" id="mtar:DF168_01497"/>
<organism evidence="1 2">
    <name type="scientific">Candidatus Moanibacter tarae</name>
    <dbReference type="NCBI Taxonomy" id="2200854"/>
    <lineage>
        <taxon>Bacteria</taxon>
        <taxon>Pseudomonadati</taxon>
        <taxon>Verrucomicrobiota</taxon>
        <taxon>Opitutia</taxon>
        <taxon>Puniceicoccales</taxon>
        <taxon>Puniceicoccales incertae sedis</taxon>
        <taxon>Candidatus Moanibacter</taxon>
    </lineage>
</organism>
<evidence type="ECO:0000313" key="2">
    <source>
        <dbReference type="Proteomes" id="UP000247465"/>
    </source>
</evidence>
<accession>A0A2Z4ADW7</accession>
<gene>
    <name evidence="1" type="ORF">DF168_01497</name>
</gene>
<reference evidence="1 2" key="1">
    <citation type="submission" date="2018-06" db="EMBL/GenBank/DDBJ databases">
        <title>Draft Genome Sequence of a Novel Marine Bacterium Related to the Verrucomicrobia.</title>
        <authorList>
            <person name="Vosseberg J."/>
            <person name="Martijn J."/>
            <person name="Ettema T.J.G."/>
        </authorList>
    </citation>
    <scope>NUCLEOTIDE SEQUENCE [LARGE SCALE GENOMIC DNA]</scope>
    <source>
        <strain evidence="1">TARA_B100001123</strain>
    </source>
</reference>
<dbReference type="Proteomes" id="UP000247465">
    <property type="component" value="Chromosome"/>
</dbReference>
<proteinExistence type="predicted"/>
<evidence type="ECO:0000313" key="1">
    <source>
        <dbReference type="EMBL" id="AWT60291.1"/>
    </source>
</evidence>
<protein>
    <submittedName>
        <fullName evidence="1">Uncharacterized protein</fullName>
    </submittedName>
</protein>
<dbReference type="AlphaFoldDB" id="A0A2Z4ADW7"/>
<sequence>MTSLPNRLKAALAIGCFEFWLHGFPPMGINLKHRKKIFILRILDFKYDGGKLLGYLAIFKRLY</sequence>